<keyword evidence="3" id="KW-1185">Reference proteome</keyword>
<dbReference type="Proteomes" id="UP000277580">
    <property type="component" value="Unassembled WGS sequence"/>
</dbReference>
<dbReference type="AlphaFoldDB" id="A0A3N4KRU9"/>
<evidence type="ECO:0000256" key="1">
    <source>
        <dbReference type="SAM" id="MobiDB-lite"/>
    </source>
</evidence>
<proteinExistence type="predicted"/>
<evidence type="ECO:0000313" key="3">
    <source>
        <dbReference type="Proteomes" id="UP000277580"/>
    </source>
</evidence>
<feature type="region of interest" description="Disordered" evidence="1">
    <location>
        <begin position="1"/>
        <end position="35"/>
    </location>
</feature>
<protein>
    <submittedName>
        <fullName evidence="2">Uncharacterized protein</fullName>
    </submittedName>
</protein>
<evidence type="ECO:0000313" key="2">
    <source>
        <dbReference type="EMBL" id="RPB12139.1"/>
    </source>
</evidence>
<reference evidence="2 3" key="1">
    <citation type="journal article" date="2018" name="Nat. Ecol. Evol.">
        <title>Pezizomycetes genomes reveal the molecular basis of ectomycorrhizal truffle lifestyle.</title>
        <authorList>
            <person name="Murat C."/>
            <person name="Payen T."/>
            <person name="Noel B."/>
            <person name="Kuo A."/>
            <person name="Morin E."/>
            <person name="Chen J."/>
            <person name="Kohler A."/>
            <person name="Krizsan K."/>
            <person name="Balestrini R."/>
            <person name="Da Silva C."/>
            <person name="Montanini B."/>
            <person name="Hainaut M."/>
            <person name="Levati E."/>
            <person name="Barry K.W."/>
            <person name="Belfiori B."/>
            <person name="Cichocki N."/>
            <person name="Clum A."/>
            <person name="Dockter R.B."/>
            <person name="Fauchery L."/>
            <person name="Guy J."/>
            <person name="Iotti M."/>
            <person name="Le Tacon F."/>
            <person name="Lindquist E.A."/>
            <person name="Lipzen A."/>
            <person name="Malagnac F."/>
            <person name="Mello A."/>
            <person name="Molinier V."/>
            <person name="Miyauchi S."/>
            <person name="Poulain J."/>
            <person name="Riccioni C."/>
            <person name="Rubini A."/>
            <person name="Sitrit Y."/>
            <person name="Splivallo R."/>
            <person name="Traeger S."/>
            <person name="Wang M."/>
            <person name="Zifcakova L."/>
            <person name="Wipf D."/>
            <person name="Zambonelli A."/>
            <person name="Paolocci F."/>
            <person name="Nowrousian M."/>
            <person name="Ottonello S."/>
            <person name="Baldrian P."/>
            <person name="Spatafora J.W."/>
            <person name="Henrissat B."/>
            <person name="Nagy L.G."/>
            <person name="Aury J.M."/>
            <person name="Wincker P."/>
            <person name="Grigoriev I.V."/>
            <person name="Bonfante P."/>
            <person name="Martin F.M."/>
        </authorList>
    </citation>
    <scope>NUCLEOTIDE SEQUENCE [LARGE SCALE GENOMIC DNA]</scope>
    <source>
        <strain evidence="2 3">CCBAS932</strain>
    </source>
</reference>
<organism evidence="2 3">
    <name type="scientific">Morchella conica CCBAS932</name>
    <dbReference type="NCBI Taxonomy" id="1392247"/>
    <lineage>
        <taxon>Eukaryota</taxon>
        <taxon>Fungi</taxon>
        <taxon>Dikarya</taxon>
        <taxon>Ascomycota</taxon>
        <taxon>Pezizomycotina</taxon>
        <taxon>Pezizomycetes</taxon>
        <taxon>Pezizales</taxon>
        <taxon>Morchellaceae</taxon>
        <taxon>Morchella</taxon>
    </lineage>
</organism>
<dbReference type="InParanoid" id="A0A3N4KRU9"/>
<feature type="compositionally biased region" description="Polar residues" evidence="1">
    <location>
        <begin position="1"/>
        <end position="10"/>
    </location>
</feature>
<accession>A0A3N4KRU9</accession>
<sequence>MGGTVRNQTVLPPPPFKNSQGTKCTQHGPRAAASSSSERVCCNFAISPFGLPPTLSTHVDDLFRKGTEIGSSTLFLPW</sequence>
<name>A0A3N4KRU9_9PEZI</name>
<gene>
    <name evidence="2" type="ORF">P167DRAFT_536004</name>
</gene>
<dbReference type="EMBL" id="ML119130">
    <property type="protein sequence ID" value="RPB12139.1"/>
    <property type="molecule type" value="Genomic_DNA"/>
</dbReference>